<dbReference type="Proteomes" id="UP000033588">
    <property type="component" value="Unassembled WGS sequence"/>
</dbReference>
<dbReference type="Pfam" id="PF22137">
    <property type="entry name" value="T6SS_Tle1-like_C"/>
    <property type="match status" value="1"/>
</dbReference>
<dbReference type="PANTHER" id="PTHR33840:SF1">
    <property type="entry name" value="TLE1 PHOSPHOLIPASE DOMAIN-CONTAINING PROTEIN"/>
    <property type="match status" value="1"/>
</dbReference>
<feature type="domain" description="T6SS Phospholipase effector Tle1-like catalytic" evidence="2">
    <location>
        <begin position="279"/>
        <end position="376"/>
    </location>
</feature>
<feature type="compositionally biased region" description="Basic and acidic residues" evidence="1">
    <location>
        <begin position="516"/>
        <end position="552"/>
    </location>
</feature>
<feature type="compositionally biased region" description="Basic and acidic residues" evidence="1">
    <location>
        <begin position="639"/>
        <end position="658"/>
    </location>
</feature>
<organism evidence="4 5">
    <name type="scientific">Pseudomonas fluorescens</name>
    <dbReference type="NCBI Taxonomy" id="294"/>
    <lineage>
        <taxon>Bacteria</taxon>
        <taxon>Pseudomonadati</taxon>
        <taxon>Pseudomonadota</taxon>
        <taxon>Gammaproteobacteria</taxon>
        <taxon>Pseudomonadales</taxon>
        <taxon>Pseudomonadaceae</taxon>
        <taxon>Pseudomonas</taxon>
    </lineage>
</organism>
<dbReference type="OrthoDB" id="4378831at2"/>
<dbReference type="Pfam" id="PF09994">
    <property type="entry name" value="T6SS_Tle1-like_cat"/>
    <property type="match status" value="1"/>
</dbReference>
<accession>A0A0F4T368</accession>
<dbReference type="AlphaFoldDB" id="A0A0F4T368"/>
<dbReference type="InterPro" id="IPR018712">
    <property type="entry name" value="Tle1-like_cat"/>
</dbReference>
<evidence type="ECO:0000259" key="3">
    <source>
        <dbReference type="Pfam" id="PF22137"/>
    </source>
</evidence>
<dbReference type="RefSeq" id="WP_046043509.1">
    <property type="nucleotide sequence ID" value="NZ_LACC01000040.1"/>
</dbReference>
<evidence type="ECO:0000313" key="4">
    <source>
        <dbReference type="EMBL" id="KJZ38519.1"/>
    </source>
</evidence>
<protein>
    <recommendedName>
        <fullName evidence="6">DUF2235 domain-containing protein</fullName>
    </recommendedName>
</protein>
<evidence type="ECO:0000256" key="1">
    <source>
        <dbReference type="SAM" id="MobiDB-lite"/>
    </source>
</evidence>
<evidence type="ECO:0000313" key="5">
    <source>
        <dbReference type="Proteomes" id="UP000033588"/>
    </source>
</evidence>
<dbReference type="InterPro" id="IPR054388">
    <property type="entry name" value="Tle1-like_C"/>
</dbReference>
<evidence type="ECO:0008006" key="6">
    <source>
        <dbReference type="Google" id="ProtNLM"/>
    </source>
</evidence>
<dbReference type="PATRIC" id="fig|294.132.peg.4802"/>
<feature type="domain" description="T6SS Phospholipase effector Tle1-like C-terminal" evidence="3">
    <location>
        <begin position="443"/>
        <end position="711"/>
    </location>
</feature>
<evidence type="ECO:0000259" key="2">
    <source>
        <dbReference type="Pfam" id="PF09994"/>
    </source>
</evidence>
<name>A0A0F4T368_PSEFL</name>
<comment type="caution">
    <text evidence="4">The sequence shown here is derived from an EMBL/GenBank/DDBJ whole genome shotgun (WGS) entry which is preliminary data.</text>
</comment>
<proteinExistence type="predicted"/>
<dbReference type="EMBL" id="LACC01000040">
    <property type="protein sequence ID" value="KJZ38519.1"/>
    <property type="molecule type" value="Genomic_DNA"/>
</dbReference>
<reference evidence="4 5" key="1">
    <citation type="submission" date="2015-03" db="EMBL/GenBank/DDBJ databases">
        <title>Comparative genomics of Pseudomonas insights into diversity of traits involved in vanlence and defense.</title>
        <authorList>
            <person name="Qin Y."/>
        </authorList>
    </citation>
    <scope>NUCLEOTIDE SEQUENCE [LARGE SCALE GENOMIC DNA]</scope>
    <source>
        <strain evidence="4 5">C8</strain>
    </source>
</reference>
<sequence>MSEVKHARVCYPPPFPLEGRLPRQAYQVHQNLSRQHQQESDYHDALCMAAGRRVLRPCCKSLHISLFFDGTGNNLNNDLYESTQPHPTNIARLFRATIGDGHAGGTAHNARAQRLTDAVGTGYGEYFKYYMPGVGTPFAEVGDLDYTTLGLAGAWYGEERINWGLLMIIDALRRALGQPRLDDASLLAAVKAMGTVPGMEWAAGQTNRRIEFRKQLKAIEKPLHIALSQPQPGMSKLLGIKLFVYGFSRGAAAARAFVSWLNELMRYTPALKLGELELPVSVEYLGLLDTVASVGFADIVPGANGHMSWADGNQELPGGGLVKRCLHLVASHEQRLCFPLESIRRESGDYPVNAVEVIYPGVHSDQGGGYPPGDQGKAFSPDTRNGDGLLLSQIALNDLYADAFVHGAPLKVPKATLPVSISDELWRAMDLELVREFDTTTELVTRFNAWRQTTLGLPPVSQPLPTEQTERYQPLPSTITLEQAVREQLGWITAWRIDRYAFASLRKTAFYLDASDTHADPDTRATAETQRTKAQAEIEKNRLQQRARERNGRTPKTPLAPGVPDFDPDLARTQLREAAEEFRANYHDPDHLASSLSRVLPANAPPAVVMRIITADARVECRQMKAAGRARVSELFPPPERERNHWDEKNRGNVDESRNANQPAGLLRALFDDQVHDSRAWFLYSFGREPLGSYFRERMVFFGEASRRELALHPETQAAMLASGTPLPAYAPGVVARPPVMDAQHLAEVHQAIDAIWEDFYSKVGDAGDAQA</sequence>
<dbReference type="PANTHER" id="PTHR33840">
    <property type="match status" value="1"/>
</dbReference>
<feature type="region of interest" description="Disordered" evidence="1">
    <location>
        <begin position="516"/>
        <end position="568"/>
    </location>
</feature>
<feature type="region of interest" description="Disordered" evidence="1">
    <location>
        <begin position="638"/>
        <end position="659"/>
    </location>
</feature>
<gene>
    <name evidence="4" type="ORF">VC35_26125</name>
</gene>